<organism evidence="3 4">
    <name type="scientific">Lentzea tibetensis</name>
    <dbReference type="NCBI Taxonomy" id="2591470"/>
    <lineage>
        <taxon>Bacteria</taxon>
        <taxon>Bacillati</taxon>
        <taxon>Actinomycetota</taxon>
        <taxon>Actinomycetes</taxon>
        <taxon>Pseudonocardiales</taxon>
        <taxon>Pseudonocardiaceae</taxon>
        <taxon>Lentzea</taxon>
    </lineage>
</organism>
<accession>A0A563EJ09</accession>
<gene>
    <name evidence="3" type="ORF">FKR81_35820</name>
</gene>
<dbReference type="Proteomes" id="UP000316639">
    <property type="component" value="Unassembled WGS sequence"/>
</dbReference>
<dbReference type="SUPFAM" id="SSF82171">
    <property type="entry name" value="DPP6 N-terminal domain-like"/>
    <property type="match status" value="1"/>
</dbReference>
<feature type="region of interest" description="Disordered" evidence="1">
    <location>
        <begin position="85"/>
        <end position="121"/>
    </location>
</feature>
<reference evidence="3 4" key="1">
    <citation type="submission" date="2019-07" db="EMBL/GenBank/DDBJ databases">
        <title>Lentzea xizangensis sp. nov., isolated from Qinghai-Tibetan Plateau Soils.</title>
        <authorList>
            <person name="Huang J."/>
        </authorList>
    </citation>
    <scope>NUCLEOTIDE SEQUENCE [LARGE SCALE GENOMIC DNA]</scope>
    <source>
        <strain evidence="3 4">FXJ1.1311</strain>
    </source>
</reference>
<sequence length="650" mass="69306">MTGRWVLAGTALAIVVGVTAANPFGDEQAPPQPIADTGPVRLIAFDSCDAALTELRRAALPHVTAYGFGGAPYMTAEADARVSAADSAGKAATPPMQAPQEHSSTNTHEQGVDEPDLVKTDGQRIVSITDGKLRVIDVKSKKVTGTLDFPAQATQLLMHGDRALVVSSGGYIYDRPGIAKPVPPDGQQFFDGTQLMLVDLAGPPRIMGTLKTEGVYVDARQTDGTARVVIRSTPRIPFIYPDGTIDELGAIRKNREILGSAPIDTWLPRYELELEGKKSSGTLVDCAKVSHPVIHTATSMLTVLSFDLPRELGTGQPVSIVADGDTVYGSGKNLYVADDHRLARQIMPQRPNIVPTPAVTAIHQFDTSKPGPPVHVASGEVKGTLLNQYALSEHDGHLRVATTTGNEFTCCWRADQPQSSQQALTQSSVTVLARQGNTLAETGRVDGLGKGERIRGVRFAGDIGYVVTFRQTDPLYTLDLKDPKQPKTVGELKITGYSAYLHPIGGGKLIGIGQEATDQGRATGTQVSLFDVSNLAAPRRLAQHHLPNSNSEAEFDPHAFLYWPANGMLVIPIMSFDRASTSGPVSGSLVLRVRDGAFTEVGTLQQRASGFDNGARRAIVIGDQLWTVSSIGASANAMDGLAEQAWIPFS</sequence>
<name>A0A563EJ09_9PSEU</name>
<evidence type="ECO:0000256" key="1">
    <source>
        <dbReference type="SAM" id="MobiDB-lite"/>
    </source>
</evidence>
<feature type="compositionally biased region" description="Polar residues" evidence="1">
    <location>
        <begin position="100"/>
        <end position="109"/>
    </location>
</feature>
<protein>
    <submittedName>
        <fullName evidence="3">Benzoate transporter</fullName>
    </submittedName>
</protein>
<dbReference type="InterPro" id="IPR019198">
    <property type="entry name" value="Beta_propeller_containing"/>
</dbReference>
<feature type="chain" id="PRO_5038997744" evidence="2">
    <location>
        <begin position="21"/>
        <end position="650"/>
    </location>
</feature>
<proteinExistence type="predicted"/>
<dbReference type="Pfam" id="PF09826">
    <property type="entry name" value="Beta_propel"/>
    <property type="match status" value="1"/>
</dbReference>
<dbReference type="EMBL" id="VOBR01000032">
    <property type="protein sequence ID" value="TWP46528.1"/>
    <property type="molecule type" value="Genomic_DNA"/>
</dbReference>
<dbReference type="InterPro" id="IPR014441">
    <property type="entry name" value="UCP006425_b-propeller"/>
</dbReference>
<feature type="signal peptide" evidence="2">
    <location>
        <begin position="1"/>
        <end position="20"/>
    </location>
</feature>
<evidence type="ECO:0000313" key="4">
    <source>
        <dbReference type="Proteomes" id="UP000316639"/>
    </source>
</evidence>
<keyword evidence="2" id="KW-0732">Signal</keyword>
<dbReference type="PIRSF" id="PIRSF006425">
    <property type="entry name" value="UCP006425_WD40"/>
    <property type="match status" value="1"/>
</dbReference>
<dbReference type="RefSeq" id="WP_146358660.1">
    <property type="nucleotide sequence ID" value="NZ_VOBR01000032.1"/>
</dbReference>
<keyword evidence="4" id="KW-1185">Reference proteome</keyword>
<evidence type="ECO:0000313" key="3">
    <source>
        <dbReference type="EMBL" id="TWP46528.1"/>
    </source>
</evidence>
<evidence type="ECO:0000256" key="2">
    <source>
        <dbReference type="SAM" id="SignalP"/>
    </source>
</evidence>
<dbReference type="OrthoDB" id="9778998at2"/>
<dbReference type="AlphaFoldDB" id="A0A563EJ09"/>
<comment type="caution">
    <text evidence="3">The sequence shown here is derived from an EMBL/GenBank/DDBJ whole genome shotgun (WGS) entry which is preliminary data.</text>
</comment>